<comment type="caution">
    <text evidence="2">The sequence shown here is derived from an EMBL/GenBank/DDBJ whole genome shotgun (WGS) entry which is preliminary data.</text>
</comment>
<reference evidence="2 3" key="1">
    <citation type="journal article" date="2009" name="Int. J. Syst. Evol. Microbiol.">
        <title>Paenibacillus contaminans sp. nov., isolated from a contaminated laboratory plate.</title>
        <authorList>
            <person name="Chou J.H."/>
            <person name="Lee J.H."/>
            <person name="Lin M.C."/>
            <person name="Chang P.S."/>
            <person name="Arun A.B."/>
            <person name="Young C.C."/>
            <person name="Chen W.M."/>
        </authorList>
    </citation>
    <scope>NUCLEOTIDE SEQUENCE [LARGE SCALE GENOMIC DNA]</scope>
    <source>
        <strain evidence="2 3">CKOBP-6</strain>
    </source>
</reference>
<proteinExistence type="predicted"/>
<evidence type="ECO:0000313" key="2">
    <source>
        <dbReference type="EMBL" id="RAV23276.1"/>
    </source>
</evidence>
<accession>A0A329MWZ0</accession>
<dbReference type="CDD" id="cd04301">
    <property type="entry name" value="NAT_SF"/>
    <property type="match status" value="1"/>
</dbReference>
<feature type="domain" description="N-acetyltransferase" evidence="1">
    <location>
        <begin position="16"/>
        <end position="162"/>
    </location>
</feature>
<dbReference type="OrthoDB" id="8479334at2"/>
<dbReference type="RefSeq" id="WP_113029387.1">
    <property type="nucleotide sequence ID" value="NZ_QMFB01000001.1"/>
</dbReference>
<dbReference type="InterPro" id="IPR000182">
    <property type="entry name" value="GNAT_dom"/>
</dbReference>
<evidence type="ECO:0000313" key="3">
    <source>
        <dbReference type="Proteomes" id="UP000250369"/>
    </source>
</evidence>
<sequence>MIKLIPVLEDRKEVLQNLYQLYHHDFSQFTEEDLNNFGLYEVNLEQYWQDPRWNPLFIYHDDKIVGFLVILFENHDVDPDPTHVIYDFMVLRKYRRHGIGRQAAIQAFDLYKANWKIAQMNTNEPAILFWRDVISKYTSGNYTELFRHDLKKYVQVFSTRDM</sequence>
<dbReference type="GO" id="GO:0016747">
    <property type="term" value="F:acyltransferase activity, transferring groups other than amino-acyl groups"/>
    <property type="evidence" value="ECO:0007669"/>
    <property type="project" value="InterPro"/>
</dbReference>
<name>A0A329MWZ0_9BACL</name>
<protein>
    <submittedName>
        <fullName evidence="2">GNAT family N-acetyltransferase</fullName>
    </submittedName>
</protein>
<keyword evidence="2" id="KW-0808">Transferase</keyword>
<dbReference type="SUPFAM" id="SSF55729">
    <property type="entry name" value="Acyl-CoA N-acyltransferases (Nat)"/>
    <property type="match status" value="1"/>
</dbReference>
<organism evidence="2 3">
    <name type="scientific">Paenibacillus contaminans</name>
    <dbReference type="NCBI Taxonomy" id="450362"/>
    <lineage>
        <taxon>Bacteria</taxon>
        <taxon>Bacillati</taxon>
        <taxon>Bacillota</taxon>
        <taxon>Bacilli</taxon>
        <taxon>Bacillales</taxon>
        <taxon>Paenibacillaceae</taxon>
        <taxon>Paenibacillus</taxon>
    </lineage>
</organism>
<dbReference type="InterPro" id="IPR016181">
    <property type="entry name" value="Acyl_CoA_acyltransferase"/>
</dbReference>
<dbReference type="Gene3D" id="3.40.630.30">
    <property type="match status" value="1"/>
</dbReference>
<evidence type="ECO:0000259" key="1">
    <source>
        <dbReference type="PROSITE" id="PS51186"/>
    </source>
</evidence>
<dbReference type="Pfam" id="PF00583">
    <property type="entry name" value="Acetyltransf_1"/>
    <property type="match status" value="1"/>
</dbReference>
<keyword evidence="3" id="KW-1185">Reference proteome</keyword>
<gene>
    <name evidence="2" type="ORF">DQG23_03535</name>
</gene>
<dbReference type="EMBL" id="QMFB01000001">
    <property type="protein sequence ID" value="RAV23276.1"/>
    <property type="molecule type" value="Genomic_DNA"/>
</dbReference>
<dbReference type="PROSITE" id="PS51186">
    <property type="entry name" value="GNAT"/>
    <property type="match status" value="1"/>
</dbReference>
<dbReference type="Proteomes" id="UP000250369">
    <property type="component" value="Unassembled WGS sequence"/>
</dbReference>
<dbReference type="AlphaFoldDB" id="A0A329MWZ0"/>